<dbReference type="PROSITE" id="PS51354">
    <property type="entry name" value="GLUTAREDOXIN_2"/>
    <property type="match status" value="1"/>
</dbReference>
<dbReference type="Pfam" id="PF00462">
    <property type="entry name" value="Glutaredoxin"/>
    <property type="match status" value="1"/>
</dbReference>
<dbReference type="SUPFAM" id="SSF52833">
    <property type="entry name" value="Thioredoxin-like"/>
    <property type="match status" value="1"/>
</dbReference>
<dbReference type="EMBL" id="JAMBPX010000004">
    <property type="protein sequence ID" value="MDG0859050.1"/>
    <property type="molecule type" value="Genomic_DNA"/>
</dbReference>
<reference evidence="2" key="1">
    <citation type="submission" date="2022-05" db="EMBL/GenBank/DDBJ databases">
        <title>Comparative genomics of Staphylococcus equorum isolates.</title>
        <authorList>
            <person name="Luelf R.H."/>
        </authorList>
    </citation>
    <scope>NUCLEOTIDE SEQUENCE</scope>
    <source>
        <strain evidence="2">TMW 2.2343</strain>
    </source>
</reference>
<comment type="caution">
    <text evidence="2">The sequence shown here is derived from an EMBL/GenBank/DDBJ whole genome shotgun (WGS) entry which is preliminary data.</text>
</comment>
<feature type="domain" description="Glutaredoxin" evidence="1">
    <location>
        <begin position="5"/>
        <end position="48"/>
    </location>
</feature>
<protein>
    <submittedName>
        <fullName evidence="2">NrdH-redoxin</fullName>
    </submittedName>
</protein>
<dbReference type="InterPro" id="IPR036249">
    <property type="entry name" value="Thioredoxin-like_sf"/>
</dbReference>
<evidence type="ECO:0000313" key="3">
    <source>
        <dbReference type="Proteomes" id="UP001152302"/>
    </source>
</evidence>
<dbReference type="InterPro" id="IPR002109">
    <property type="entry name" value="Glutaredoxin"/>
</dbReference>
<proteinExistence type="predicted"/>
<gene>
    <name evidence="2" type="ORF">M4L21_06890</name>
</gene>
<dbReference type="Proteomes" id="UP001152302">
    <property type="component" value="Unassembled WGS sequence"/>
</dbReference>
<organism evidence="2 3">
    <name type="scientific">Staphylococcus equorum</name>
    <dbReference type="NCBI Taxonomy" id="246432"/>
    <lineage>
        <taxon>Bacteria</taxon>
        <taxon>Bacillati</taxon>
        <taxon>Bacillota</taxon>
        <taxon>Bacilli</taxon>
        <taxon>Bacillales</taxon>
        <taxon>Staphylococcaceae</taxon>
        <taxon>Staphylococcus</taxon>
    </lineage>
</organism>
<dbReference type="CDD" id="cd02976">
    <property type="entry name" value="NrdH"/>
    <property type="match status" value="1"/>
</dbReference>
<dbReference type="AlphaFoldDB" id="A0A9X4R1D5"/>
<name>A0A9X4R1D5_9STAP</name>
<dbReference type="RefSeq" id="WP_002474548.1">
    <property type="nucleotide sequence ID" value="NZ_JAMBPX010000004.1"/>
</dbReference>
<evidence type="ECO:0000313" key="2">
    <source>
        <dbReference type="EMBL" id="MDG0859050.1"/>
    </source>
</evidence>
<dbReference type="Gene3D" id="3.40.30.10">
    <property type="entry name" value="Glutaredoxin"/>
    <property type="match status" value="1"/>
</dbReference>
<sequence length="78" mass="9223">MTDTVIIYTQDDCPPCTFIKNYLVNKNIKFTEKNIKNQNYKNEMMDYDAFATPFILLKGMPMYQVDMEKLNDELNITP</sequence>
<evidence type="ECO:0000259" key="1">
    <source>
        <dbReference type="Pfam" id="PF00462"/>
    </source>
</evidence>
<accession>A0A9X4R1D5</accession>